<dbReference type="AlphaFoldDB" id="A0A3L6STU2"/>
<keyword evidence="2" id="KW-1185">Reference proteome</keyword>
<dbReference type="Proteomes" id="UP000275267">
    <property type="component" value="Unassembled WGS sequence"/>
</dbReference>
<proteinExistence type="predicted"/>
<protein>
    <submittedName>
        <fullName evidence="1">Uncharacterized protein</fullName>
    </submittedName>
</protein>
<reference evidence="2" key="1">
    <citation type="journal article" date="2019" name="Nat. Commun.">
        <title>The genome of broomcorn millet.</title>
        <authorList>
            <person name="Zou C."/>
            <person name="Miki D."/>
            <person name="Li D."/>
            <person name="Tang Q."/>
            <person name="Xiao L."/>
            <person name="Rajput S."/>
            <person name="Deng P."/>
            <person name="Jia W."/>
            <person name="Huang R."/>
            <person name="Zhang M."/>
            <person name="Sun Y."/>
            <person name="Hu J."/>
            <person name="Fu X."/>
            <person name="Schnable P.S."/>
            <person name="Li F."/>
            <person name="Zhang H."/>
            <person name="Feng B."/>
            <person name="Zhu X."/>
            <person name="Liu R."/>
            <person name="Schnable J.C."/>
            <person name="Zhu J.-K."/>
            <person name="Zhang H."/>
        </authorList>
    </citation>
    <scope>NUCLEOTIDE SEQUENCE [LARGE SCALE GENOMIC DNA]</scope>
</reference>
<evidence type="ECO:0000313" key="1">
    <source>
        <dbReference type="EMBL" id="RLN27783.1"/>
    </source>
</evidence>
<dbReference type="EMBL" id="PQIB02000003">
    <property type="protein sequence ID" value="RLN27783.1"/>
    <property type="molecule type" value="Genomic_DNA"/>
</dbReference>
<organism evidence="1 2">
    <name type="scientific">Panicum miliaceum</name>
    <name type="common">Proso millet</name>
    <name type="synonym">Broomcorn millet</name>
    <dbReference type="NCBI Taxonomy" id="4540"/>
    <lineage>
        <taxon>Eukaryota</taxon>
        <taxon>Viridiplantae</taxon>
        <taxon>Streptophyta</taxon>
        <taxon>Embryophyta</taxon>
        <taxon>Tracheophyta</taxon>
        <taxon>Spermatophyta</taxon>
        <taxon>Magnoliopsida</taxon>
        <taxon>Liliopsida</taxon>
        <taxon>Poales</taxon>
        <taxon>Poaceae</taxon>
        <taxon>PACMAD clade</taxon>
        <taxon>Panicoideae</taxon>
        <taxon>Panicodae</taxon>
        <taxon>Paniceae</taxon>
        <taxon>Panicinae</taxon>
        <taxon>Panicum</taxon>
        <taxon>Panicum sect. Panicum</taxon>
    </lineage>
</organism>
<dbReference type="OrthoDB" id="688890at2759"/>
<comment type="caution">
    <text evidence="1">The sequence shown here is derived from an EMBL/GenBank/DDBJ whole genome shotgun (WGS) entry which is preliminary data.</text>
</comment>
<sequence>MTADSTDASPADSTGTATVLRVGQHGEHVLDVDGAATGLRVGQHNSAAAGLHVGYEYSEGCRATHRESRSDYDLGTRMISDLDKFDCEFFIPHVEKVQMDGNIIILPYHILEKLDELWKMKQDAKKDQ</sequence>
<evidence type="ECO:0000313" key="2">
    <source>
        <dbReference type="Proteomes" id="UP000275267"/>
    </source>
</evidence>
<accession>A0A3L6STU2</accession>
<gene>
    <name evidence="1" type="ORF">C2845_PM05G10580</name>
</gene>
<name>A0A3L6STU2_PANMI</name>